<organism evidence="5">
    <name type="scientific">Oikopleura dioica</name>
    <name type="common">Tunicate</name>
    <dbReference type="NCBI Taxonomy" id="34765"/>
    <lineage>
        <taxon>Eukaryota</taxon>
        <taxon>Metazoa</taxon>
        <taxon>Chordata</taxon>
        <taxon>Tunicata</taxon>
        <taxon>Appendicularia</taxon>
        <taxon>Copelata</taxon>
        <taxon>Oikopleuridae</taxon>
        <taxon>Oikopleura</taxon>
    </lineage>
</organism>
<dbReference type="PANTHER" id="PTHR13806:SF46">
    <property type="entry name" value="FLOTILLIN-1-RELATED"/>
    <property type="match status" value="1"/>
</dbReference>
<dbReference type="AlphaFoldDB" id="E4XXX3"/>
<comment type="subcellular location">
    <subcellularLocation>
        <location evidence="3">Membrane</location>
    </subcellularLocation>
    <subcellularLocation>
        <location evidence="3">Endosome</location>
    </subcellularLocation>
</comment>
<dbReference type="InterPro" id="IPR036013">
    <property type="entry name" value="Band_7/SPFH_dom_sf"/>
</dbReference>
<keyword evidence="6" id="KW-1185">Reference proteome</keyword>
<gene>
    <name evidence="5" type="ORF">GSOID_T00007530001</name>
</gene>
<dbReference type="InterPro" id="IPR001107">
    <property type="entry name" value="Band_7"/>
</dbReference>
<comment type="similarity">
    <text evidence="1 3">Belongs to the band 7/mec-2 family. Flotillin subfamily.</text>
</comment>
<evidence type="ECO:0000313" key="6">
    <source>
        <dbReference type="Proteomes" id="UP000001307"/>
    </source>
</evidence>
<dbReference type="InterPro" id="IPR027705">
    <property type="entry name" value="Flotillin_fam"/>
</dbReference>
<name>E4XXX3_OIKDI</name>
<dbReference type="InParanoid" id="E4XXX3"/>
<evidence type="ECO:0000256" key="3">
    <source>
        <dbReference type="RuleBase" id="RU366054"/>
    </source>
</evidence>
<dbReference type="EMBL" id="FN653300">
    <property type="protein sequence ID" value="CBY14501.1"/>
    <property type="molecule type" value="Genomic_DNA"/>
</dbReference>
<dbReference type="OrthoDB" id="6080404at2759"/>
<dbReference type="Gene3D" id="3.30.479.30">
    <property type="entry name" value="Band 7 domain"/>
    <property type="match status" value="1"/>
</dbReference>
<reference evidence="5" key="1">
    <citation type="journal article" date="2010" name="Science">
        <title>Plasticity of animal genome architecture unmasked by rapid evolution of a pelagic tunicate.</title>
        <authorList>
            <person name="Denoeud F."/>
            <person name="Henriet S."/>
            <person name="Mungpakdee S."/>
            <person name="Aury J.M."/>
            <person name="Da Silva C."/>
            <person name="Brinkmann H."/>
            <person name="Mikhaleva J."/>
            <person name="Olsen L.C."/>
            <person name="Jubin C."/>
            <person name="Canestro C."/>
            <person name="Bouquet J.M."/>
            <person name="Danks G."/>
            <person name="Poulain J."/>
            <person name="Campsteijn C."/>
            <person name="Adamski M."/>
            <person name="Cross I."/>
            <person name="Yadetie F."/>
            <person name="Muffato M."/>
            <person name="Louis A."/>
            <person name="Butcher S."/>
            <person name="Tsagkogeorga G."/>
            <person name="Konrad A."/>
            <person name="Singh S."/>
            <person name="Jensen M.F."/>
            <person name="Cong E.H."/>
            <person name="Eikeseth-Otteraa H."/>
            <person name="Noel B."/>
            <person name="Anthouard V."/>
            <person name="Porcel B.M."/>
            <person name="Kachouri-Lafond R."/>
            <person name="Nishino A."/>
            <person name="Ugolini M."/>
            <person name="Chourrout P."/>
            <person name="Nishida H."/>
            <person name="Aasland R."/>
            <person name="Huzurbazar S."/>
            <person name="Westhof E."/>
            <person name="Delsuc F."/>
            <person name="Lehrach H."/>
            <person name="Reinhardt R."/>
            <person name="Weissenbach J."/>
            <person name="Roy S.W."/>
            <person name="Artiguenave F."/>
            <person name="Postlethwait J.H."/>
            <person name="Manak J.R."/>
            <person name="Thompson E.M."/>
            <person name="Jaillon O."/>
            <person name="Du Pasquier L."/>
            <person name="Boudinot P."/>
            <person name="Liberles D.A."/>
            <person name="Volff J.N."/>
            <person name="Philippe H."/>
            <person name="Lenhard B."/>
            <person name="Roest Crollius H."/>
            <person name="Wincker P."/>
            <person name="Chourrout D."/>
        </authorList>
    </citation>
    <scope>NUCLEOTIDE SEQUENCE [LARGE SCALE GENOMIC DNA]</scope>
</reference>
<keyword evidence="2 3" id="KW-0472">Membrane</keyword>
<feature type="domain" description="Band 7" evidence="4">
    <location>
        <begin position="6"/>
        <end position="152"/>
    </location>
</feature>
<accession>E4XXX3</accession>
<protein>
    <recommendedName>
        <fullName evidence="3">Flotillin</fullName>
    </recommendedName>
</protein>
<dbReference type="Pfam" id="PF01145">
    <property type="entry name" value="Band_7"/>
    <property type="match status" value="1"/>
</dbReference>
<dbReference type="GO" id="GO:0016600">
    <property type="term" value="C:flotillin complex"/>
    <property type="evidence" value="ECO:0007669"/>
    <property type="project" value="TreeGrafter"/>
</dbReference>
<dbReference type="PANTHER" id="PTHR13806">
    <property type="entry name" value="FLOTILLIN-RELATED"/>
    <property type="match status" value="1"/>
</dbReference>
<comment type="subunit">
    <text evidence="3">Heterooligomeric complex.</text>
</comment>
<evidence type="ECO:0000256" key="1">
    <source>
        <dbReference type="ARBA" id="ARBA00007161"/>
    </source>
</evidence>
<dbReference type="GO" id="GO:0005768">
    <property type="term" value="C:endosome"/>
    <property type="evidence" value="ECO:0007669"/>
    <property type="project" value="UniProtKB-SubCell"/>
</dbReference>
<sequence>MGNIVVAGPNEVVVVSGGCVKKDSTFVVGGFAWKTWFVSQSKRMSLEVMTLHPSFTSCKTLKGVPVNVRAVAQVRIKHEKEHLKKACEQFLGKEPYEVEDIIINTITGHLRGICDSLEIEYLYRNRECFAQSVIEEATPDAEKMGLEILSFTFLEAGRN</sequence>
<dbReference type="GO" id="GO:0045661">
    <property type="term" value="P:regulation of myoblast differentiation"/>
    <property type="evidence" value="ECO:0007669"/>
    <property type="project" value="TreeGrafter"/>
</dbReference>
<dbReference type="CDD" id="cd03399">
    <property type="entry name" value="SPFH_flotillin"/>
    <property type="match status" value="1"/>
</dbReference>
<evidence type="ECO:0000259" key="4">
    <source>
        <dbReference type="Pfam" id="PF01145"/>
    </source>
</evidence>
<evidence type="ECO:0000256" key="2">
    <source>
        <dbReference type="ARBA" id="ARBA00023136"/>
    </source>
</evidence>
<dbReference type="GO" id="GO:0002020">
    <property type="term" value="F:protease binding"/>
    <property type="evidence" value="ECO:0007669"/>
    <property type="project" value="TreeGrafter"/>
</dbReference>
<dbReference type="Proteomes" id="UP000001307">
    <property type="component" value="Unassembled WGS sequence"/>
</dbReference>
<dbReference type="SUPFAM" id="SSF117892">
    <property type="entry name" value="Band 7/SPFH domain"/>
    <property type="match status" value="1"/>
</dbReference>
<evidence type="ECO:0000313" key="5">
    <source>
        <dbReference type="EMBL" id="CBY14501.1"/>
    </source>
</evidence>
<dbReference type="GO" id="GO:0072659">
    <property type="term" value="P:protein localization to plasma membrane"/>
    <property type="evidence" value="ECO:0007669"/>
    <property type="project" value="TreeGrafter"/>
</dbReference>
<proteinExistence type="inferred from homology"/>